<protein>
    <submittedName>
        <fullName evidence="1">YpbB</fullName>
    </submittedName>
</protein>
<evidence type="ECO:0000313" key="1">
    <source>
        <dbReference type="EMBL" id="AAL96603.1"/>
    </source>
</evidence>
<proteinExistence type="predicted"/>
<name>Q8RN43_CORJE</name>
<dbReference type="EMBL" id="AF486522">
    <property type="protein sequence ID" value="AAL96603.1"/>
    <property type="molecule type" value="Genomic_DNA"/>
</dbReference>
<gene>
    <name evidence="1" type="primary">ypbB</name>
</gene>
<dbReference type="AlphaFoldDB" id="Q8RN43"/>
<accession>Q8RN43</accession>
<reference evidence="1" key="1">
    <citation type="journal article" date="2004" name="Plasmid">
        <title>Comparative genomics identified two conserved DNA modules in a corynebacterial plasmid family present in clinical isolates of the opportunistic human pathogen Corynebacterium jeikeium.</title>
        <authorList>
            <person name="Tauch A."/>
            <person name="Bischoff N."/>
            <person name="Puhler A."/>
            <person name="Kalinowski J."/>
        </authorList>
    </citation>
    <scope>NUCLEOTIDE SEQUENCE</scope>
    <source>
        <strain evidence="1">B85766</strain>
        <plasmid evidence="1">pB85766</plasmid>
    </source>
</reference>
<keyword evidence="1" id="KW-0614">Plasmid</keyword>
<sequence>MRGTKTRLTKKALVAGTGTLFIAGSIGAPTAQALADNGMSGIAPCSTWTDGQTAYAKCDENKQNWRATQVVATCKVHSIFQGDITRQLTGPWVPNGQISSVTCDRKDEYPTIVATHNR</sequence>
<organism evidence="1">
    <name type="scientific">Corynebacterium jeikeium</name>
    <dbReference type="NCBI Taxonomy" id="38289"/>
    <lineage>
        <taxon>Bacteria</taxon>
        <taxon>Bacillati</taxon>
        <taxon>Actinomycetota</taxon>
        <taxon>Actinomycetes</taxon>
        <taxon>Mycobacteriales</taxon>
        <taxon>Corynebacteriaceae</taxon>
        <taxon>Corynebacterium</taxon>
    </lineage>
</organism>
<geneLocation type="plasmid" evidence="1">
    <name>pB85766</name>
</geneLocation>